<dbReference type="SUPFAM" id="SSF55781">
    <property type="entry name" value="GAF domain-like"/>
    <property type="match status" value="1"/>
</dbReference>
<dbReference type="PROSITE" id="PS50113">
    <property type="entry name" value="PAC"/>
    <property type="match status" value="3"/>
</dbReference>
<reference evidence="11 12" key="2">
    <citation type="submission" date="2021-08" db="EMBL/GenBank/DDBJ databases">
        <title>Massilia sp. R798.</title>
        <authorList>
            <person name="Baek J.H."/>
            <person name="Jung H.S."/>
            <person name="Kim K.R."/>
            <person name="Jeon C.O."/>
        </authorList>
    </citation>
    <scope>NUCLEOTIDE SEQUENCE [LARGE SCALE GENOMIC DNA]</scope>
    <source>
        <strain evidence="11 12">R798</strain>
    </source>
</reference>
<dbReference type="CDD" id="cd17580">
    <property type="entry name" value="REC_2_DhkD-like"/>
    <property type="match status" value="1"/>
</dbReference>
<keyword evidence="12" id="KW-1185">Reference proteome</keyword>
<dbReference type="RefSeq" id="WP_223470138.1">
    <property type="nucleotide sequence ID" value="NZ_JAFBIL020000009.1"/>
</dbReference>
<evidence type="ECO:0000256" key="4">
    <source>
        <dbReference type="ARBA" id="ARBA00022679"/>
    </source>
</evidence>
<evidence type="ECO:0000256" key="1">
    <source>
        <dbReference type="ARBA" id="ARBA00000085"/>
    </source>
</evidence>
<dbReference type="Gene3D" id="1.10.287.130">
    <property type="match status" value="1"/>
</dbReference>
<dbReference type="SMART" id="SM00388">
    <property type="entry name" value="HisKA"/>
    <property type="match status" value="1"/>
</dbReference>
<dbReference type="SMART" id="SM00091">
    <property type="entry name" value="PAS"/>
    <property type="match status" value="4"/>
</dbReference>
<feature type="domain" description="PAS" evidence="9">
    <location>
        <begin position="273"/>
        <end position="343"/>
    </location>
</feature>
<sequence length="950" mass="104729">MSVDPTPASTSELRFREVFDQAPISMQLVAADGRTLQVNKVWETMWQGPLGDALKDHVLYGDYNLLTDPQLEAKGVTPYLRRAFAGEAVDIPAIRYDPAEMGIVARPRWVTSRVQPIKDQHGKVLELMIMHEDISDRMQSDVALRLSEERFRSLVAASSQIVWNSDADGVIIDDSPSWREFTGQTYEQWRDSGWLDAIHPDDRAHAAQVWADAVAAKSIYQNEYRVMHASGAYRWTSVRAVPLYHADGTIREWIGTNTDITERRRTDEALRNNEQRLRFMLDSMHQKIFTTTPEGSIDYFNPAWTEFSGLGEDALHDWNWVQLIHPDDLDDSIGAWTHALEHTEPFQVEQRCRRADGQFRWHLSRAVPMRDEAGRVIMWIGSNTDIHEVKIVESELARRLHAERRHSAVLAKVAAASNQLHTSASVDDIAAALVDIVRDILGTHQAVISLNAGDSGSQSINAVSLSDKYARFAGYQATPDGSGIYATVCRTNQPMRLTQHELERHPDWKGFGAHHAEHPPMRGWLAVPLKAQDGSNIGLLQASDKEDGEFTEADEAILSQLASVAATGFENARLYDTLRDQHRRKDEFLAMLAHELRNPLAPIRAAADLLAIANLGEARIRQTSAVISRQVQHMSSLVDDLLDISRVTRGLIELSGTDLDVNRVVADAVEQVRPLVEARLHQLTVTSPAEPAHVMGDHKRMVQILSNILNNAVKYTERGGRIVVRTETTASQVIISVEDNGAGVAAELQPHVFDLFSQAVRSSDRAQGGLGIGLALVKSLVGLHHGEVSCHSDGLGMGSRFTVALPRLTGDQGAQANPDGRTLPVAPSRRQSILIVDDNVDAARMLAMFLEAAGHDVLVEHAALPGLQRARTGKPGIGILDIGLPDMDGNTLATRLRQDPATAGMLLIAATGYGSERDKDAALAAGFDHHMVKPIDSSALFGLIEAARQR</sequence>
<accession>A0ABS7SUN0</accession>
<dbReference type="InterPro" id="IPR000700">
    <property type="entry name" value="PAS-assoc_C"/>
</dbReference>
<dbReference type="SMART" id="SM00065">
    <property type="entry name" value="GAF"/>
    <property type="match status" value="1"/>
</dbReference>
<dbReference type="PROSITE" id="PS50112">
    <property type="entry name" value="PAS"/>
    <property type="match status" value="2"/>
</dbReference>
<dbReference type="NCBIfam" id="TIGR00229">
    <property type="entry name" value="sensory_box"/>
    <property type="match status" value="2"/>
</dbReference>
<comment type="catalytic activity">
    <reaction evidence="1">
        <text>ATP + protein L-histidine = ADP + protein N-phospho-L-histidine.</text>
        <dbReference type="EC" id="2.7.13.3"/>
    </reaction>
</comment>
<dbReference type="EC" id="2.7.13.3" evidence="2"/>
<dbReference type="Gene3D" id="3.30.450.20">
    <property type="entry name" value="PAS domain"/>
    <property type="match status" value="3"/>
</dbReference>
<dbReference type="InterPro" id="IPR004358">
    <property type="entry name" value="Sig_transdc_His_kin-like_C"/>
</dbReference>
<dbReference type="Pfam" id="PF13185">
    <property type="entry name" value="GAF_2"/>
    <property type="match status" value="1"/>
</dbReference>
<name>A0ABS7SUN0_9BURK</name>
<dbReference type="InterPro" id="IPR005467">
    <property type="entry name" value="His_kinase_dom"/>
</dbReference>
<feature type="domain" description="Histidine kinase" evidence="7">
    <location>
        <begin position="591"/>
        <end position="809"/>
    </location>
</feature>
<dbReference type="InterPro" id="IPR000014">
    <property type="entry name" value="PAS"/>
</dbReference>
<evidence type="ECO:0000313" key="12">
    <source>
        <dbReference type="Proteomes" id="UP000809349"/>
    </source>
</evidence>
<dbReference type="PANTHER" id="PTHR43547:SF2">
    <property type="entry name" value="HYBRID SIGNAL TRANSDUCTION HISTIDINE KINASE C"/>
    <property type="match status" value="1"/>
</dbReference>
<dbReference type="SUPFAM" id="SSF52172">
    <property type="entry name" value="CheY-like"/>
    <property type="match status" value="1"/>
</dbReference>
<dbReference type="InterPro" id="IPR001789">
    <property type="entry name" value="Sig_transdc_resp-reg_receiver"/>
</dbReference>
<dbReference type="InterPro" id="IPR036890">
    <property type="entry name" value="HATPase_C_sf"/>
</dbReference>
<evidence type="ECO:0000313" key="11">
    <source>
        <dbReference type="EMBL" id="MBZ2209671.1"/>
    </source>
</evidence>
<dbReference type="SUPFAM" id="SSF55785">
    <property type="entry name" value="PYP-like sensor domain (PAS domain)"/>
    <property type="match status" value="3"/>
</dbReference>
<keyword evidence="5" id="KW-0418">Kinase</keyword>
<dbReference type="SUPFAM" id="SSF55874">
    <property type="entry name" value="ATPase domain of HSP90 chaperone/DNA topoisomerase II/histidine kinase"/>
    <property type="match status" value="1"/>
</dbReference>
<feature type="modified residue" description="4-aspartylphosphate" evidence="6">
    <location>
        <position position="881"/>
    </location>
</feature>
<evidence type="ECO:0000259" key="7">
    <source>
        <dbReference type="PROSITE" id="PS50109"/>
    </source>
</evidence>
<gene>
    <name evidence="11" type="ORF">I4X03_020575</name>
</gene>
<dbReference type="Pfam" id="PF08447">
    <property type="entry name" value="PAS_3"/>
    <property type="match status" value="2"/>
</dbReference>
<evidence type="ECO:0000259" key="9">
    <source>
        <dbReference type="PROSITE" id="PS50112"/>
    </source>
</evidence>
<feature type="domain" description="PAC" evidence="10">
    <location>
        <begin position="220"/>
        <end position="272"/>
    </location>
</feature>
<dbReference type="InterPro" id="IPR001610">
    <property type="entry name" value="PAC"/>
</dbReference>
<dbReference type="PANTHER" id="PTHR43547">
    <property type="entry name" value="TWO-COMPONENT HISTIDINE KINASE"/>
    <property type="match status" value="1"/>
</dbReference>
<dbReference type="SMART" id="SM00387">
    <property type="entry name" value="HATPase_c"/>
    <property type="match status" value="1"/>
</dbReference>
<evidence type="ECO:0000256" key="5">
    <source>
        <dbReference type="ARBA" id="ARBA00022777"/>
    </source>
</evidence>
<evidence type="ECO:0000256" key="3">
    <source>
        <dbReference type="ARBA" id="ARBA00022553"/>
    </source>
</evidence>
<dbReference type="SMART" id="SM00086">
    <property type="entry name" value="PAC"/>
    <property type="match status" value="3"/>
</dbReference>
<evidence type="ECO:0000259" key="8">
    <source>
        <dbReference type="PROSITE" id="PS50110"/>
    </source>
</evidence>
<keyword evidence="3 6" id="KW-0597">Phosphoprotein</keyword>
<feature type="domain" description="PAC" evidence="10">
    <location>
        <begin position="87"/>
        <end position="146"/>
    </location>
</feature>
<dbReference type="Proteomes" id="UP000809349">
    <property type="component" value="Unassembled WGS sequence"/>
</dbReference>
<evidence type="ECO:0000256" key="2">
    <source>
        <dbReference type="ARBA" id="ARBA00012438"/>
    </source>
</evidence>
<evidence type="ECO:0000259" key="10">
    <source>
        <dbReference type="PROSITE" id="PS50113"/>
    </source>
</evidence>
<dbReference type="InterPro" id="IPR035965">
    <property type="entry name" value="PAS-like_dom_sf"/>
</dbReference>
<dbReference type="Pfam" id="PF08448">
    <property type="entry name" value="PAS_4"/>
    <property type="match status" value="1"/>
</dbReference>
<dbReference type="Pfam" id="PF00072">
    <property type="entry name" value="Response_reg"/>
    <property type="match status" value="1"/>
</dbReference>
<dbReference type="Gene3D" id="3.30.565.10">
    <property type="entry name" value="Histidine kinase-like ATPase, C-terminal domain"/>
    <property type="match status" value="1"/>
</dbReference>
<dbReference type="PROSITE" id="PS50110">
    <property type="entry name" value="RESPONSE_REGULATORY"/>
    <property type="match status" value="1"/>
</dbReference>
<proteinExistence type="predicted"/>
<dbReference type="InterPro" id="IPR003018">
    <property type="entry name" value="GAF"/>
</dbReference>
<dbReference type="EMBL" id="JAFBIL020000009">
    <property type="protein sequence ID" value="MBZ2209671.1"/>
    <property type="molecule type" value="Genomic_DNA"/>
</dbReference>
<dbReference type="InterPro" id="IPR029016">
    <property type="entry name" value="GAF-like_dom_sf"/>
</dbReference>
<dbReference type="PROSITE" id="PS50109">
    <property type="entry name" value="HIS_KIN"/>
    <property type="match status" value="1"/>
</dbReference>
<dbReference type="Pfam" id="PF00512">
    <property type="entry name" value="HisKA"/>
    <property type="match status" value="1"/>
</dbReference>
<reference evidence="11 12" key="1">
    <citation type="submission" date="2021-01" db="EMBL/GenBank/DDBJ databases">
        <authorList>
            <person name="Ruan W."/>
            <person name="Khan S.A."/>
            <person name="Jeon C.O."/>
        </authorList>
    </citation>
    <scope>NUCLEOTIDE SEQUENCE [LARGE SCALE GENOMIC DNA]</scope>
    <source>
        <strain evidence="11 12">R798</strain>
    </source>
</reference>
<evidence type="ECO:0000256" key="6">
    <source>
        <dbReference type="PROSITE-ProRule" id="PRU00169"/>
    </source>
</evidence>
<feature type="domain" description="PAC" evidence="10">
    <location>
        <begin position="346"/>
        <end position="398"/>
    </location>
</feature>
<dbReference type="InterPro" id="IPR003661">
    <property type="entry name" value="HisK_dim/P_dom"/>
</dbReference>
<dbReference type="CDD" id="cd00130">
    <property type="entry name" value="PAS"/>
    <property type="match status" value="2"/>
</dbReference>
<feature type="domain" description="Response regulatory" evidence="8">
    <location>
        <begin position="832"/>
        <end position="948"/>
    </location>
</feature>
<feature type="domain" description="PAS" evidence="9">
    <location>
        <begin position="147"/>
        <end position="217"/>
    </location>
</feature>
<dbReference type="PRINTS" id="PR00344">
    <property type="entry name" value="BCTRLSENSOR"/>
</dbReference>
<dbReference type="CDD" id="cd00082">
    <property type="entry name" value="HisKA"/>
    <property type="match status" value="1"/>
</dbReference>
<dbReference type="Gene3D" id="3.30.450.40">
    <property type="match status" value="1"/>
</dbReference>
<dbReference type="InterPro" id="IPR013656">
    <property type="entry name" value="PAS_4"/>
</dbReference>
<dbReference type="Pfam" id="PF02518">
    <property type="entry name" value="HATPase_c"/>
    <property type="match status" value="1"/>
</dbReference>
<protein>
    <recommendedName>
        <fullName evidence="2">histidine kinase</fullName>
        <ecNumber evidence="2">2.7.13.3</ecNumber>
    </recommendedName>
</protein>
<dbReference type="InterPro" id="IPR011006">
    <property type="entry name" value="CheY-like_superfamily"/>
</dbReference>
<dbReference type="SMART" id="SM00448">
    <property type="entry name" value="REC"/>
    <property type="match status" value="1"/>
</dbReference>
<dbReference type="InterPro" id="IPR003594">
    <property type="entry name" value="HATPase_dom"/>
</dbReference>
<keyword evidence="4" id="KW-0808">Transferase</keyword>
<dbReference type="InterPro" id="IPR013655">
    <property type="entry name" value="PAS_fold_3"/>
</dbReference>
<comment type="caution">
    <text evidence="11">The sequence shown here is derived from an EMBL/GenBank/DDBJ whole genome shotgun (WGS) entry which is preliminary data.</text>
</comment>
<dbReference type="Gene3D" id="3.40.50.2300">
    <property type="match status" value="1"/>
</dbReference>
<organism evidence="11 12">
    <name type="scientific">Massilia soli</name>
    <dbReference type="NCBI Taxonomy" id="2792854"/>
    <lineage>
        <taxon>Bacteria</taxon>
        <taxon>Pseudomonadati</taxon>
        <taxon>Pseudomonadota</taxon>
        <taxon>Betaproteobacteria</taxon>
        <taxon>Burkholderiales</taxon>
        <taxon>Oxalobacteraceae</taxon>
        <taxon>Telluria group</taxon>
        <taxon>Massilia</taxon>
    </lineage>
</organism>